<accession>A0A291P525</accession>
<name>A0A291P525_9GAMM</name>
<dbReference type="AlphaFoldDB" id="A0A291P525"/>
<organism evidence="1 2">
    <name type="scientific">Halomonas beimenensis</name>
    <dbReference type="NCBI Taxonomy" id="475662"/>
    <lineage>
        <taxon>Bacteria</taxon>
        <taxon>Pseudomonadati</taxon>
        <taxon>Pseudomonadota</taxon>
        <taxon>Gammaproteobacteria</taxon>
        <taxon>Oceanospirillales</taxon>
        <taxon>Halomonadaceae</taxon>
        <taxon>Halomonas</taxon>
    </lineage>
</organism>
<sequence length="59" mass="7060">MRIELVRWGMELEVARLYIRLVYGDVFVRIPRLGQLAWNQCGLYLDAWKDVAQDPVMRH</sequence>
<keyword evidence="2" id="KW-1185">Reference proteome</keyword>
<dbReference type="OrthoDB" id="6173761at2"/>
<gene>
    <name evidence="1" type="ORF">BEI_1037</name>
</gene>
<dbReference type="EMBL" id="CP021435">
    <property type="protein sequence ID" value="ATJ82024.1"/>
    <property type="molecule type" value="Genomic_DNA"/>
</dbReference>
<dbReference type="KEGG" id="hbe:BEI_1037"/>
<proteinExistence type="predicted"/>
<evidence type="ECO:0000313" key="1">
    <source>
        <dbReference type="EMBL" id="ATJ82024.1"/>
    </source>
</evidence>
<dbReference type="Proteomes" id="UP000219993">
    <property type="component" value="Chromosome"/>
</dbReference>
<reference evidence="1 2" key="1">
    <citation type="journal article" date="2017" name="Sci. Rep.">
        <title>Revealing the Saline Adaptation Strategies of the Halophilic Bacterium Halomonas beimenensis through High-throughput Omics and Transposon Mutagenesis Approaches.</title>
        <authorList>
            <person name="Chen Y.H."/>
            <person name="Lin S.S."/>
            <person name="Shyu Y.T."/>
        </authorList>
    </citation>
    <scope>NUCLEOTIDE SEQUENCE [LARGE SCALE GENOMIC DNA]</scope>
    <source>
        <strain evidence="1 2">NTU-111</strain>
    </source>
</reference>
<protein>
    <submittedName>
        <fullName evidence="1">Uncharacterized protein</fullName>
    </submittedName>
</protein>
<evidence type="ECO:0000313" key="2">
    <source>
        <dbReference type="Proteomes" id="UP000219993"/>
    </source>
</evidence>
<dbReference type="RefSeq" id="WP_097788512.1">
    <property type="nucleotide sequence ID" value="NZ_BAAADT010000009.1"/>
</dbReference>